<dbReference type="PROSITE" id="PS51892">
    <property type="entry name" value="SUBTILASE"/>
    <property type="match status" value="1"/>
</dbReference>
<dbReference type="Proteomes" id="UP000813463">
    <property type="component" value="Chromosome 6"/>
</dbReference>
<dbReference type="InterPro" id="IPR000209">
    <property type="entry name" value="Peptidase_S8/S53_dom"/>
</dbReference>
<gene>
    <name evidence="18" type="primary">LOC110801589</name>
</gene>
<dbReference type="InterPro" id="IPR023827">
    <property type="entry name" value="Peptidase_S8_Asp-AS"/>
</dbReference>
<sequence length="765" mass="83463">MSQVYMIVFLTLFLSLFYTTIGENNLHNNQEQTQAYIVSIRNDLKPLYFSNVEEWYKSILSRTNSNPNDALLHVYKTVFHGFSARLRSDQANSLRSQVEVIHIFRDVIYQLHTTRTPHFLDLNTYNSPLGLLKDSDLGSNVVVGVLDTGIWPENPSFNDAGMDPVPSNFKGVCDGGENFPPSLCNKKIVGVRYFAGMMSKTENKSLSARDDFGHGTHTASTIAGRTLNQNVSFFGYAKGEATGMAPKARLAIYKVCWSFGCSSSDVLAGIDKAVEDGVDVISLSLGGPLERFTDDTIALGAFGAFQKGVFVSASAGNSGPIPGTLSNVAPWITAVGASTIDRTFRADVILDNEEVLSGSSLYTGGPLPKNKTFPLVHFTSNYSMEYCYPGSLGGVDVKGKIVICSSPALSSRVGRGVEVQLAGGVGVIVALNDPTVDVNDTVKSDPYLIPGVTIPFFETRRLLHYIKNKQVKQATIVFRGTRYGEKPAPMVASFSSRGPNTLSKYVLKPDVIAPGVDILAGWPKNLSPSGLDIDHRRSDYNIMSGTSMSCPHVSGLAALLKSAHMDWTPTMIRSALMTTAYTGYHHEMNKTKTTRQNGHQLSYWVSGAGHVNPEKANDPGLVFDLSEDDYVQFLCASNYNSTEIQIIVKKPVKCDDETKVKEWDLNYPALIVPTNSKGKEIEIVRTVKNVESGSSTYTAKVAHPKGLSVSVSPLELSFKAINETRKFSVKVSAFKGFKHDEDAMSSITWTDGNNRNVTIPLIVVV</sequence>
<keyword evidence="6 10" id="KW-0378">Hydrolase</keyword>
<evidence type="ECO:0000256" key="8">
    <source>
        <dbReference type="ARBA" id="ARBA00023180"/>
    </source>
</evidence>
<dbReference type="Pfam" id="PF00082">
    <property type="entry name" value="Peptidase_S8"/>
    <property type="match status" value="1"/>
</dbReference>
<reference evidence="18" key="2">
    <citation type="submission" date="2025-08" db="UniProtKB">
        <authorList>
            <consortium name="RefSeq"/>
        </authorList>
    </citation>
    <scope>IDENTIFICATION</scope>
    <source>
        <tissue evidence="18">Leaf</tissue>
    </source>
</reference>
<organism evidence="17 18">
    <name type="scientific">Spinacia oleracea</name>
    <name type="common">Spinach</name>
    <dbReference type="NCBI Taxonomy" id="3562"/>
    <lineage>
        <taxon>Eukaryota</taxon>
        <taxon>Viridiplantae</taxon>
        <taxon>Streptophyta</taxon>
        <taxon>Embryophyta</taxon>
        <taxon>Tracheophyta</taxon>
        <taxon>Spermatophyta</taxon>
        <taxon>Magnoliopsida</taxon>
        <taxon>eudicotyledons</taxon>
        <taxon>Gunneridae</taxon>
        <taxon>Pentapetalae</taxon>
        <taxon>Caryophyllales</taxon>
        <taxon>Chenopodiaceae</taxon>
        <taxon>Chenopodioideae</taxon>
        <taxon>Anserineae</taxon>
        <taxon>Spinacia</taxon>
    </lineage>
</organism>
<evidence type="ECO:0000256" key="6">
    <source>
        <dbReference type="ARBA" id="ARBA00022801"/>
    </source>
</evidence>
<dbReference type="InterPro" id="IPR034197">
    <property type="entry name" value="Peptidases_S8_3"/>
</dbReference>
<feature type="domain" description="Inhibitor I9" evidence="15">
    <location>
        <begin position="36"/>
        <end position="112"/>
    </location>
</feature>
<keyword evidence="17" id="KW-1185">Reference proteome</keyword>
<dbReference type="RefSeq" id="XP_021862638.1">
    <property type="nucleotide sequence ID" value="XM_022006946.2"/>
</dbReference>
<evidence type="ECO:0000256" key="10">
    <source>
        <dbReference type="PROSITE-ProRule" id="PRU01240"/>
    </source>
</evidence>
<dbReference type="FunFam" id="3.40.50.200:FF:000006">
    <property type="entry name" value="Subtilisin-like protease SBT1.5"/>
    <property type="match status" value="1"/>
</dbReference>
<dbReference type="PROSITE" id="PS00136">
    <property type="entry name" value="SUBTILASE_ASP"/>
    <property type="match status" value="1"/>
</dbReference>
<feature type="domain" description="Subtilisin-like protease fibronectin type-III" evidence="16">
    <location>
        <begin position="664"/>
        <end position="763"/>
    </location>
</feature>
<feature type="chain" id="PRO_5040206818" evidence="12">
    <location>
        <begin position="23"/>
        <end position="765"/>
    </location>
</feature>
<dbReference type="InterPro" id="IPR010259">
    <property type="entry name" value="S8pro/Inhibitor_I9"/>
</dbReference>
<accession>A0A9R0J8Z2</accession>
<reference evidence="17" key="1">
    <citation type="journal article" date="2021" name="Nat. Commun.">
        <title>Genomic analyses provide insights into spinach domestication and the genetic basis of agronomic traits.</title>
        <authorList>
            <person name="Cai X."/>
            <person name="Sun X."/>
            <person name="Xu C."/>
            <person name="Sun H."/>
            <person name="Wang X."/>
            <person name="Ge C."/>
            <person name="Zhang Z."/>
            <person name="Wang Q."/>
            <person name="Fei Z."/>
            <person name="Jiao C."/>
            <person name="Wang Q."/>
        </authorList>
    </citation>
    <scope>NUCLEOTIDE SEQUENCE [LARGE SCALE GENOMIC DNA]</scope>
    <source>
        <strain evidence="17">cv. Varoflay</strain>
    </source>
</reference>
<dbReference type="Gene3D" id="3.50.30.30">
    <property type="match status" value="1"/>
</dbReference>
<dbReference type="InterPro" id="IPR036852">
    <property type="entry name" value="Peptidase_S8/S53_dom_sf"/>
</dbReference>
<dbReference type="Pfam" id="PF05922">
    <property type="entry name" value="Inhibitor_I9"/>
    <property type="match status" value="1"/>
</dbReference>
<name>A0A9R0J8Z2_SPIOL</name>
<evidence type="ECO:0000256" key="12">
    <source>
        <dbReference type="SAM" id="SignalP"/>
    </source>
</evidence>
<dbReference type="Gene3D" id="3.30.70.80">
    <property type="entry name" value="Peptidase S8 propeptide/proteinase inhibitor I9"/>
    <property type="match status" value="1"/>
</dbReference>
<dbReference type="CDD" id="cd02120">
    <property type="entry name" value="PA_subtilisin_like"/>
    <property type="match status" value="1"/>
</dbReference>
<dbReference type="FunFam" id="3.30.70.80:FF:000003">
    <property type="entry name" value="Subtilisin-like protease SBT1.9"/>
    <property type="match status" value="1"/>
</dbReference>
<dbReference type="Pfam" id="PF02225">
    <property type="entry name" value="PA"/>
    <property type="match status" value="1"/>
</dbReference>
<evidence type="ECO:0000313" key="18">
    <source>
        <dbReference type="RefSeq" id="XP_021862638.1"/>
    </source>
</evidence>
<dbReference type="PROSITE" id="PS00138">
    <property type="entry name" value="SUBTILASE_SER"/>
    <property type="match status" value="1"/>
</dbReference>
<dbReference type="InterPro" id="IPR003137">
    <property type="entry name" value="PA_domain"/>
</dbReference>
<dbReference type="InterPro" id="IPR037045">
    <property type="entry name" value="S8pro/Inhibitor_I9_sf"/>
</dbReference>
<dbReference type="AlphaFoldDB" id="A0A9R0J8Z2"/>
<evidence type="ECO:0000256" key="5">
    <source>
        <dbReference type="ARBA" id="ARBA00022729"/>
    </source>
</evidence>
<feature type="active site" description="Charge relay system" evidence="9 10">
    <location>
        <position position="214"/>
    </location>
</feature>
<dbReference type="GeneID" id="110801589"/>
<dbReference type="GO" id="GO:0005576">
    <property type="term" value="C:extracellular region"/>
    <property type="evidence" value="ECO:0000318"/>
    <property type="project" value="GO_Central"/>
</dbReference>
<evidence type="ECO:0000259" key="13">
    <source>
        <dbReference type="Pfam" id="PF00082"/>
    </source>
</evidence>
<protein>
    <submittedName>
        <fullName evidence="18">Subtilisin-like protease SBT1.5</fullName>
    </submittedName>
</protein>
<comment type="subcellular location">
    <subcellularLocation>
        <location evidence="1">Secreted</location>
    </subcellularLocation>
</comment>
<dbReference type="GO" id="GO:0004252">
    <property type="term" value="F:serine-type endopeptidase activity"/>
    <property type="evidence" value="ECO:0000318"/>
    <property type="project" value="GO_Central"/>
</dbReference>
<evidence type="ECO:0000256" key="4">
    <source>
        <dbReference type="ARBA" id="ARBA00022670"/>
    </source>
</evidence>
<evidence type="ECO:0000256" key="3">
    <source>
        <dbReference type="ARBA" id="ARBA00022525"/>
    </source>
</evidence>
<dbReference type="InterPro" id="IPR023828">
    <property type="entry name" value="Peptidase_S8_Ser-AS"/>
</dbReference>
<evidence type="ECO:0000256" key="1">
    <source>
        <dbReference type="ARBA" id="ARBA00004613"/>
    </source>
</evidence>
<feature type="domain" description="PA" evidence="14">
    <location>
        <begin position="372"/>
        <end position="454"/>
    </location>
</feature>
<feature type="active site" description="Charge relay system" evidence="9 10">
    <location>
        <position position="147"/>
    </location>
</feature>
<evidence type="ECO:0000259" key="16">
    <source>
        <dbReference type="Pfam" id="PF17766"/>
    </source>
</evidence>
<dbReference type="CDD" id="cd04852">
    <property type="entry name" value="Peptidases_S8_3"/>
    <property type="match status" value="1"/>
</dbReference>
<evidence type="ECO:0000256" key="9">
    <source>
        <dbReference type="PIRSR" id="PIRSR615500-1"/>
    </source>
</evidence>
<dbReference type="InterPro" id="IPR045051">
    <property type="entry name" value="SBT"/>
</dbReference>
<dbReference type="KEGG" id="soe:110801589"/>
<feature type="active site" description="Charge relay system" evidence="9 10">
    <location>
        <position position="547"/>
    </location>
</feature>
<evidence type="ECO:0000256" key="2">
    <source>
        <dbReference type="ARBA" id="ARBA00011073"/>
    </source>
</evidence>
<dbReference type="PANTHER" id="PTHR10795">
    <property type="entry name" value="PROPROTEIN CONVERTASE SUBTILISIN/KEXIN"/>
    <property type="match status" value="1"/>
</dbReference>
<evidence type="ECO:0000259" key="14">
    <source>
        <dbReference type="Pfam" id="PF02225"/>
    </source>
</evidence>
<keyword evidence="5 12" id="KW-0732">Signal</keyword>
<keyword evidence="3" id="KW-0964">Secreted</keyword>
<proteinExistence type="inferred from homology"/>
<dbReference type="Pfam" id="PF17766">
    <property type="entry name" value="fn3_6"/>
    <property type="match status" value="1"/>
</dbReference>
<dbReference type="Gene3D" id="2.60.40.2310">
    <property type="match status" value="1"/>
</dbReference>
<keyword evidence="4 10" id="KW-0645">Protease</keyword>
<dbReference type="InterPro" id="IPR015500">
    <property type="entry name" value="Peptidase_S8_subtilisin-rel"/>
</dbReference>
<dbReference type="InterPro" id="IPR041469">
    <property type="entry name" value="Subtilisin-like_FN3"/>
</dbReference>
<evidence type="ECO:0000259" key="15">
    <source>
        <dbReference type="Pfam" id="PF05922"/>
    </source>
</evidence>
<keyword evidence="8" id="KW-0325">Glycoprotein</keyword>
<feature type="signal peptide" evidence="12">
    <location>
        <begin position="1"/>
        <end position="22"/>
    </location>
</feature>
<dbReference type="OrthoDB" id="206201at2759"/>
<comment type="similarity">
    <text evidence="2 10 11">Belongs to the peptidase S8 family.</text>
</comment>
<dbReference type="GO" id="GO:0006508">
    <property type="term" value="P:proteolysis"/>
    <property type="evidence" value="ECO:0007669"/>
    <property type="project" value="UniProtKB-KW"/>
</dbReference>
<evidence type="ECO:0000313" key="17">
    <source>
        <dbReference type="Proteomes" id="UP000813463"/>
    </source>
</evidence>
<feature type="domain" description="Peptidase S8/S53" evidence="13">
    <location>
        <begin position="138"/>
        <end position="589"/>
    </location>
</feature>
<dbReference type="Gene3D" id="3.40.50.200">
    <property type="entry name" value="Peptidase S8/S53 domain"/>
    <property type="match status" value="1"/>
</dbReference>
<evidence type="ECO:0000256" key="7">
    <source>
        <dbReference type="ARBA" id="ARBA00022825"/>
    </source>
</evidence>
<dbReference type="SUPFAM" id="SSF52743">
    <property type="entry name" value="Subtilisin-like"/>
    <property type="match status" value="1"/>
</dbReference>
<keyword evidence="7 10" id="KW-0720">Serine protease</keyword>
<dbReference type="PRINTS" id="PR00723">
    <property type="entry name" value="SUBTILISIN"/>
</dbReference>
<evidence type="ECO:0000256" key="11">
    <source>
        <dbReference type="RuleBase" id="RU003355"/>
    </source>
</evidence>